<dbReference type="PANTHER" id="PTHR43214:SF41">
    <property type="entry name" value="NITRATE_NITRITE RESPONSE REGULATOR PROTEIN NARP"/>
    <property type="match status" value="1"/>
</dbReference>
<dbReference type="SMART" id="SM00448">
    <property type="entry name" value="REC"/>
    <property type="match status" value="1"/>
</dbReference>
<dbReference type="InterPro" id="IPR058245">
    <property type="entry name" value="NreC/VraR/RcsB-like_REC"/>
</dbReference>
<dbReference type="RefSeq" id="WP_084121247.1">
    <property type="nucleotide sequence ID" value="NZ_LT838813.1"/>
</dbReference>
<dbReference type="PROSITE" id="PS50043">
    <property type="entry name" value="HTH_LUXR_2"/>
    <property type="match status" value="1"/>
</dbReference>
<evidence type="ECO:0000256" key="3">
    <source>
        <dbReference type="ARBA" id="ARBA00023125"/>
    </source>
</evidence>
<feature type="domain" description="Response regulatory" evidence="7">
    <location>
        <begin position="7"/>
        <end position="123"/>
    </location>
</feature>
<dbReference type="CDD" id="cd06170">
    <property type="entry name" value="LuxR_C_like"/>
    <property type="match status" value="1"/>
</dbReference>
<organism evidence="8 9">
    <name type="scientific">Aquiflexum balticum DSM 16537</name>
    <dbReference type="NCBI Taxonomy" id="758820"/>
    <lineage>
        <taxon>Bacteria</taxon>
        <taxon>Pseudomonadati</taxon>
        <taxon>Bacteroidota</taxon>
        <taxon>Cytophagia</taxon>
        <taxon>Cytophagales</taxon>
        <taxon>Cyclobacteriaceae</taxon>
        <taxon>Aquiflexum</taxon>
    </lineage>
</organism>
<dbReference type="PRINTS" id="PR00038">
    <property type="entry name" value="HTHLUXR"/>
</dbReference>
<sequence>MTPKKIKLIHIDDHLLFIQGVYSLLQSEDHIQWMGHAPNLEEGIELTKSQKPEVVLLDYFLPDGNGINAVPKILSVTPSAKIIVLTMENNPEIIRACREAGVMGFLPKSIDKDELIQAIISAVEGKTSFPVIEIPIDFSERGSNPLETLSKREKEIAFLIAQGLTSAQISEKLHLSLLTINTHRRNLLQKLDLNNAAQLSALVSRYFKG</sequence>
<dbReference type="GO" id="GO:0006355">
    <property type="term" value="P:regulation of DNA-templated transcription"/>
    <property type="evidence" value="ECO:0007669"/>
    <property type="project" value="InterPro"/>
</dbReference>
<evidence type="ECO:0000256" key="4">
    <source>
        <dbReference type="ARBA" id="ARBA00023163"/>
    </source>
</evidence>
<dbReference type="PROSITE" id="PS00622">
    <property type="entry name" value="HTH_LUXR_1"/>
    <property type="match status" value="1"/>
</dbReference>
<evidence type="ECO:0000256" key="5">
    <source>
        <dbReference type="PROSITE-ProRule" id="PRU00169"/>
    </source>
</evidence>
<accession>A0A1W2H6A0</accession>
<dbReference type="Pfam" id="PF00196">
    <property type="entry name" value="GerE"/>
    <property type="match status" value="1"/>
</dbReference>
<dbReference type="InterPro" id="IPR039420">
    <property type="entry name" value="WalR-like"/>
</dbReference>
<keyword evidence="9" id="KW-1185">Reference proteome</keyword>
<feature type="modified residue" description="4-aspartylphosphate" evidence="5">
    <location>
        <position position="58"/>
    </location>
</feature>
<dbReference type="SUPFAM" id="SSF52172">
    <property type="entry name" value="CheY-like"/>
    <property type="match status" value="1"/>
</dbReference>
<dbReference type="EMBL" id="LT838813">
    <property type="protein sequence ID" value="SMD44477.1"/>
    <property type="molecule type" value="Genomic_DNA"/>
</dbReference>
<name>A0A1W2H6A0_9BACT</name>
<proteinExistence type="predicted"/>
<dbReference type="GO" id="GO:0000160">
    <property type="term" value="P:phosphorelay signal transduction system"/>
    <property type="evidence" value="ECO:0007669"/>
    <property type="project" value="InterPro"/>
</dbReference>
<dbReference type="InterPro" id="IPR036388">
    <property type="entry name" value="WH-like_DNA-bd_sf"/>
</dbReference>
<dbReference type="InterPro" id="IPR000792">
    <property type="entry name" value="Tscrpt_reg_LuxR_C"/>
</dbReference>
<keyword evidence="3" id="KW-0238">DNA-binding</keyword>
<dbReference type="GO" id="GO:0003677">
    <property type="term" value="F:DNA binding"/>
    <property type="evidence" value="ECO:0007669"/>
    <property type="project" value="UniProtKB-KW"/>
</dbReference>
<keyword evidence="1 5" id="KW-0597">Phosphoprotein</keyword>
<dbReference type="PANTHER" id="PTHR43214">
    <property type="entry name" value="TWO-COMPONENT RESPONSE REGULATOR"/>
    <property type="match status" value="1"/>
</dbReference>
<dbReference type="SMART" id="SM00421">
    <property type="entry name" value="HTH_LUXR"/>
    <property type="match status" value="1"/>
</dbReference>
<keyword evidence="2" id="KW-0805">Transcription regulation</keyword>
<evidence type="ECO:0000259" key="7">
    <source>
        <dbReference type="PROSITE" id="PS50110"/>
    </source>
</evidence>
<evidence type="ECO:0000313" key="8">
    <source>
        <dbReference type="EMBL" id="SMD44477.1"/>
    </source>
</evidence>
<dbReference type="Proteomes" id="UP000192333">
    <property type="component" value="Chromosome I"/>
</dbReference>
<dbReference type="InterPro" id="IPR016032">
    <property type="entry name" value="Sig_transdc_resp-reg_C-effctor"/>
</dbReference>
<dbReference type="SUPFAM" id="SSF46894">
    <property type="entry name" value="C-terminal effector domain of the bipartite response regulators"/>
    <property type="match status" value="1"/>
</dbReference>
<evidence type="ECO:0000259" key="6">
    <source>
        <dbReference type="PROSITE" id="PS50043"/>
    </source>
</evidence>
<dbReference type="OrthoDB" id="9797341at2"/>
<evidence type="ECO:0000313" key="9">
    <source>
        <dbReference type="Proteomes" id="UP000192333"/>
    </source>
</evidence>
<reference evidence="9" key="1">
    <citation type="submission" date="2017-04" db="EMBL/GenBank/DDBJ databases">
        <authorList>
            <person name="Varghese N."/>
            <person name="Submissions S."/>
        </authorList>
    </citation>
    <scope>NUCLEOTIDE SEQUENCE [LARGE SCALE GENOMIC DNA]</scope>
    <source>
        <strain evidence="9">DSM 16537</strain>
    </source>
</reference>
<gene>
    <name evidence="8" type="ORF">SAMN00777080_3099</name>
</gene>
<dbReference type="AlphaFoldDB" id="A0A1W2H6A0"/>
<evidence type="ECO:0000256" key="2">
    <source>
        <dbReference type="ARBA" id="ARBA00023015"/>
    </source>
</evidence>
<dbReference type="InterPro" id="IPR011006">
    <property type="entry name" value="CheY-like_superfamily"/>
</dbReference>
<protein>
    <submittedName>
        <fullName evidence="8">Two component transcriptional regulator, LuxR family</fullName>
    </submittedName>
</protein>
<dbReference type="Pfam" id="PF00072">
    <property type="entry name" value="Response_reg"/>
    <property type="match status" value="1"/>
</dbReference>
<dbReference type="CDD" id="cd17535">
    <property type="entry name" value="REC_NarL-like"/>
    <property type="match status" value="1"/>
</dbReference>
<keyword evidence="4" id="KW-0804">Transcription</keyword>
<dbReference type="STRING" id="758820.SAMN00777080_3099"/>
<dbReference type="InterPro" id="IPR001789">
    <property type="entry name" value="Sig_transdc_resp-reg_receiver"/>
</dbReference>
<dbReference type="PROSITE" id="PS50110">
    <property type="entry name" value="RESPONSE_REGULATORY"/>
    <property type="match status" value="1"/>
</dbReference>
<evidence type="ECO:0000256" key="1">
    <source>
        <dbReference type="ARBA" id="ARBA00022553"/>
    </source>
</evidence>
<dbReference type="Gene3D" id="1.10.10.10">
    <property type="entry name" value="Winged helix-like DNA-binding domain superfamily/Winged helix DNA-binding domain"/>
    <property type="match status" value="1"/>
</dbReference>
<dbReference type="Gene3D" id="3.40.50.2300">
    <property type="match status" value="1"/>
</dbReference>
<feature type="domain" description="HTH luxR-type" evidence="6">
    <location>
        <begin position="142"/>
        <end position="207"/>
    </location>
</feature>